<evidence type="ECO:0000256" key="1">
    <source>
        <dbReference type="ARBA" id="ARBA00022884"/>
    </source>
</evidence>
<accession>A0ABU2FLC3</accession>
<protein>
    <recommendedName>
        <fullName evidence="4">Large ribosomal subunit protein eL43</fullName>
    </recommendedName>
</protein>
<keyword evidence="4" id="KW-0479">Metal-binding</keyword>
<proteinExistence type="inferred from homology"/>
<dbReference type="InterPro" id="IPR011332">
    <property type="entry name" value="Ribosomal_zn-bd"/>
</dbReference>
<keyword evidence="1 4" id="KW-0694">RNA-binding</keyword>
<evidence type="ECO:0000256" key="3">
    <source>
        <dbReference type="ARBA" id="ARBA00023274"/>
    </source>
</evidence>
<comment type="subunit">
    <text evidence="4">Part of the 50S ribosomal subunit.</text>
</comment>
<dbReference type="InterPro" id="IPR011331">
    <property type="entry name" value="Ribosomal_eL37/eL43"/>
</dbReference>
<dbReference type="GO" id="GO:0005840">
    <property type="term" value="C:ribosome"/>
    <property type="evidence" value="ECO:0007669"/>
    <property type="project" value="UniProtKB-KW"/>
</dbReference>
<feature type="binding site" evidence="4">
    <location>
        <position position="49"/>
    </location>
    <ligand>
        <name>Zn(2+)</name>
        <dbReference type="ChEBI" id="CHEBI:29105"/>
    </ligand>
</feature>
<dbReference type="RefSeq" id="WP_310898886.1">
    <property type="nucleotide sequence ID" value="NZ_JAMQOS010000001.1"/>
</dbReference>
<dbReference type="Gene3D" id="2.20.25.30">
    <property type="match status" value="1"/>
</dbReference>
<comment type="caution">
    <text evidence="6">The sequence shown here is derived from an EMBL/GenBank/DDBJ whole genome shotgun (WGS) entry which is preliminary data.</text>
</comment>
<organism evidence="6 7">
    <name type="scientific">Haloarcula onubensis</name>
    <dbReference type="NCBI Taxonomy" id="2950539"/>
    <lineage>
        <taxon>Archaea</taxon>
        <taxon>Methanobacteriati</taxon>
        <taxon>Methanobacteriota</taxon>
        <taxon>Stenosarchaea group</taxon>
        <taxon>Halobacteria</taxon>
        <taxon>Halobacteriales</taxon>
        <taxon>Haloarculaceae</taxon>
        <taxon>Haloarcula</taxon>
    </lineage>
</organism>
<feature type="binding site" evidence="4">
    <location>
        <position position="67"/>
    </location>
    <ligand>
        <name>Zn(2+)</name>
        <dbReference type="ChEBI" id="CHEBI:29105"/>
    </ligand>
</feature>
<keyword evidence="4" id="KW-0863">Zinc-finger</keyword>
<dbReference type="Proteomes" id="UP001268864">
    <property type="component" value="Unassembled WGS sequence"/>
</dbReference>
<dbReference type="EMBL" id="JAMQOS010000001">
    <property type="protein sequence ID" value="MDS0281047.1"/>
    <property type="molecule type" value="Genomic_DNA"/>
</dbReference>
<comment type="function">
    <text evidence="4">Binds to the 23S rRNA.</text>
</comment>
<keyword evidence="4" id="KW-0862">Zinc</keyword>
<dbReference type="HAMAP" id="MF_00327">
    <property type="entry name" value="Ribosomal_eL43"/>
    <property type="match status" value="1"/>
</dbReference>
<dbReference type="InterPro" id="IPR050522">
    <property type="entry name" value="Ribosomal_protein_eL43"/>
</dbReference>
<keyword evidence="4" id="KW-0699">rRNA-binding</keyword>
<dbReference type="Pfam" id="PF01780">
    <property type="entry name" value="Ribosomal_L37ae"/>
    <property type="match status" value="1"/>
</dbReference>
<reference evidence="6 7" key="1">
    <citation type="submission" date="2022-06" db="EMBL/GenBank/DDBJ databases">
        <title>Halomicroarcula sp. a new haloarchaeum isolate from saline soil.</title>
        <authorList>
            <person name="Strakova D."/>
            <person name="Galisteo C."/>
            <person name="Sanchez-Porro C."/>
            <person name="Ventosa A."/>
        </authorList>
    </citation>
    <scope>NUCLEOTIDE SEQUENCE [LARGE SCALE GENOMIC DNA]</scope>
    <source>
        <strain evidence="6 7">S3CR25-11</strain>
    </source>
</reference>
<feature type="zinc finger region" description="C4-type" evidence="4">
    <location>
        <begin position="49"/>
        <end position="70"/>
    </location>
</feature>
<name>A0ABU2FLC3_9EURY</name>
<dbReference type="NCBIfam" id="NF003058">
    <property type="entry name" value="PRK03976.1"/>
    <property type="match status" value="1"/>
</dbReference>
<dbReference type="NCBIfam" id="TIGR00280">
    <property type="entry name" value="eL43_euk_arch"/>
    <property type="match status" value="1"/>
</dbReference>
<feature type="region of interest" description="Disordered" evidence="5">
    <location>
        <begin position="1"/>
        <end position="27"/>
    </location>
</feature>
<comment type="cofactor">
    <cofactor evidence="4">
        <name>Zn(2+)</name>
        <dbReference type="ChEBI" id="CHEBI:29105"/>
    </cofactor>
    <text evidence="4">Binds 1 zinc ion per subunit.</text>
</comment>
<comment type="similarity">
    <text evidence="4">Belongs to the eukaryotic ribosomal protein eL43 family. Putative zinc-binding subfamily.</text>
</comment>
<evidence type="ECO:0000256" key="2">
    <source>
        <dbReference type="ARBA" id="ARBA00022980"/>
    </source>
</evidence>
<sequence>MWPLGRPMGTMASKSGKTGSAGRFGARYGRVSRRRVAEIEAEMNQDHTCPNCGEDKVDRQGTGIWQCGYCDYKYTGGSYKPETPGGKTVRRSIRAALAEDEE</sequence>
<evidence type="ECO:0000256" key="4">
    <source>
        <dbReference type="HAMAP-Rule" id="MF_00327"/>
    </source>
</evidence>
<keyword evidence="2 4" id="KW-0689">Ribosomal protein</keyword>
<evidence type="ECO:0000313" key="6">
    <source>
        <dbReference type="EMBL" id="MDS0281047.1"/>
    </source>
</evidence>
<feature type="binding site" evidence="4">
    <location>
        <position position="70"/>
    </location>
    <ligand>
        <name>Zn(2+)</name>
        <dbReference type="ChEBI" id="CHEBI:29105"/>
    </ligand>
</feature>
<gene>
    <name evidence="4" type="primary">rpl37ae</name>
    <name evidence="6" type="ORF">NDI86_02865</name>
</gene>
<feature type="binding site" evidence="4">
    <location>
        <position position="52"/>
    </location>
    <ligand>
        <name>Zn(2+)</name>
        <dbReference type="ChEBI" id="CHEBI:29105"/>
    </ligand>
</feature>
<dbReference type="PANTHER" id="PTHR48129">
    <property type="entry name" value="60S RIBOSOMAL PROTEIN L37A"/>
    <property type="match status" value="1"/>
</dbReference>
<dbReference type="SUPFAM" id="SSF57829">
    <property type="entry name" value="Zn-binding ribosomal proteins"/>
    <property type="match status" value="1"/>
</dbReference>
<keyword evidence="3 4" id="KW-0687">Ribonucleoprotein</keyword>
<dbReference type="PANTHER" id="PTHR48129:SF1">
    <property type="entry name" value="LARGE RIBOSOMAL SUBUNIT PROTEIN EL43"/>
    <property type="match status" value="1"/>
</dbReference>
<evidence type="ECO:0000313" key="7">
    <source>
        <dbReference type="Proteomes" id="UP001268864"/>
    </source>
</evidence>
<dbReference type="InterPro" id="IPR002674">
    <property type="entry name" value="Ribosomal_eL43"/>
</dbReference>
<evidence type="ECO:0000256" key="5">
    <source>
        <dbReference type="SAM" id="MobiDB-lite"/>
    </source>
</evidence>
<keyword evidence="7" id="KW-1185">Reference proteome</keyword>